<name>A0ABQ8FX51_9PEZI</name>
<sequence>MDLDSLKDKVSNLTLYDIKAGVRKVQNAVMNYTEMEAKVREATNNEPWGASSSLMQEIANGTYNYQLLNEIMPMIYKRFTEKSAEEWRQIYKALQLLEFLIKNGSERVIDDARSHLSLLKMLRQFHYIDMNGKDQGINVRNRAKELAELLSDVERIRSERKKARATRNKYTGVEGGAGLGGGFSSGSSRYGGFGSETGGYSGGGGYGGFSGGVYGDGGGFGGEGDSSYHGSGSRGDRFEEYDEYDEGAVAAPGRRQADTQRAGVRRQTSGASASKKKEEPPKPKQPEVDLFSFDDPEPAPSTSNGKAPANSSAADDFGALQTGGAADDDDFDDFQSATPAPAAAPAAAPAPAAGGFSVLTPPPAAPTQFAAPQPRSGAQASNINDLFSSINSPAPSASSARHTPSLSNSSAFSPPPLQQQQQPTGYVPNQPNYFTSVPVAPAAPLSTNMTGGSNKVMSPGGVLSPTGSIGGGAAKKPAGGDAFSDLLSGMSAKKNTQPQQKVTMADLAKQKTSSGLWGAPASSGSPAPAQQGQQGKTGSSGLDDLLG</sequence>
<dbReference type="SMART" id="SM00273">
    <property type="entry name" value="ENTH"/>
    <property type="match status" value="1"/>
</dbReference>
<proteinExistence type="predicted"/>
<feature type="compositionally biased region" description="Polar residues" evidence="1">
    <location>
        <begin position="445"/>
        <end position="456"/>
    </location>
</feature>
<feature type="compositionally biased region" description="Low complexity" evidence="1">
    <location>
        <begin position="388"/>
        <end position="405"/>
    </location>
</feature>
<feature type="compositionally biased region" description="Low complexity" evidence="1">
    <location>
        <begin position="518"/>
        <end position="541"/>
    </location>
</feature>
<dbReference type="EMBL" id="JAGTJR010000040">
    <property type="protein sequence ID" value="KAH7032316.1"/>
    <property type="molecule type" value="Genomic_DNA"/>
</dbReference>
<dbReference type="PANTHER" id="PTHR12276">
    <property type="entry name" value="EPSIN/ENT-RELATED"/>
    <property type="match status" value="1"/>
</dbReference>
<dbReference type="PANTHER" id="PTHR12276:SF45">
    <property type="entry name" value="CLATHRIN INTERACTOR 1"/>
    <property type="match status" value="1"/>
</dbReference>
<keyword evidence="4" id="KW-1185">Reference proteome</keyword>
<feature type="domain" description="ENTH" evidence="2">
    <location>
        <begin position="27"/>
        <end position="160"/>
    </location>
</feature>
<evidence type="ECO:0000313" key="4">
    <source>
        <dbReference type="Proteomes" id="UP000774617"/>
    </source>
</evidence>
<comment type="caution">
    <text evidence="3">The sequence shown here is derived from an EMBL/GenBank/DDBJ whole genome shotgun (WGS) entry which is preliminary data.</text>
</comment>
<dbReference type="PROSITE" id="PS50942">
    <property type="entry name" value="ENTH"/>
    <property type="match status" value="1"/>
</dbReference>
<organism evidence="3 4">
    <name type="scientific">Macrophomina phaseolina</name>
    <dbReference type="NCBI Taxonomy" id="35725"/>
    <lineage>
        <taxon>Eukaryota</taxon>
        <taxon>Fungi</taxon>
        <taxon>Dikarya</taxon>
        <taxon>Ascomycota</taxon>
        <taxon>Pezizomycotina</taxon>
        <taxon>Dothideomycetes</taxon>
        <taxon>Dothideomycetes incertae sedis</taxon>
        <taxon>Botryosphaeriales</taxon>
        <taxon>Botryosphaeriaceae</taxon>
        <taxon>Macrophomina</taxon>
    </lineage>
</organism>
<evidence type="ECO:0000313" key="3">
    <source>
        <dbReference type="EMBL" id="KAH7032316.1"/>
    </source>
</evidence>
<feature type="compositionally biased region" description="Basic and acidic residues" evidence="1">
    <location>
        <begin position="275"/>
        <end position="287"/>
    </location>
</feature>
<dbReference type="Gene3D" id="1.25.40.90">
    <property type="match status" value="1"/>
</dbReference>
<protein>
    <recommendedName>
        <fullName evidence="2">ENTH domain-containing protein</fullName>
    </recommendedName>
</protein>
<evidence type="ECO:0000256" key="1">
    <source>
        <dbReference type="SAM" id="MobiDB-lite"/>
    </source>
</evidence>
<feature type="region of interest" description="Disordered" evidence="1">
    <location>
        <begin position="245"/>
        <end position="547"/>
    </location>
</feature>
<dbReference type="InterPro" id="IPR013809">
    <property type="entry name" value="ENTH"/>
</dbReference>
<dbReference type="SUPFAM" id="SSF48464">
    <property type="entry name" value="ENTH/VHS domain"/>
    <property type="match status" value="1"/>
</dbReference>
<gene>
    <name evidence="3" type="ORF">B0J12DRAFT_301924</name>
</gene>
<dbReference type="CDD" id="cd16992">
    <property type="entry name" value="ENTH_Ent3"/>
    <property type="match status" value="1"/>
</dbReference>
<dbReference type="InterPro" id="IPR008942">
    <property type="entry name" value="ENTH_VHS"/>
</dbReference>
<reference evidence="3 4" key="1">
    <citation type="journal article" date="2021" name="Nat. Commun.">
        <title>Genetic determinants of endophytism in the Arabidopsis root mycobiome.</title>
        <authorList>
            <person name="Mesny F."/>
            <person name="Miyauchi S."/>
            <person name="Thiergart T."/>
            <person name="Pickel B."/>
            <person name="Atanasova L."/>
            <person name="Karlsson M."/>
            <person name="Huettel B."/>
            <person name="Barry K.W."/>
            <person name="Haridas S."/>
            <person name="Chen C."/>
            <person name="Bauer D."/>
            <person name="Andreopoulos W."/>
            <person name="Pangilinan J."/>
            <person name="LaButti K."/>
            <person name="Riley R."/>
            <person name="Lipzen A."/>
            <person name="Clum A."/>
            <person name="Drula E."/>
            <person name="Henrissat B."/>
            <person name="Kohler A."/>
            <person name="Grigoriev I.V."/>
            <person name="Martin F.M."/>
            <person name="Hacquard S."/>
        </authorList>
    </citation>
    <scope>NUCLEOTIDE SEQUENCE [LARGE SCALE GENOMIC DNA]</scope>
    <source>
        <strain evidence="3 4">MPI-SDFR-AT-0080</strain>
    </source>
</reference>
<dbReference type="Proteomes" id="UP000774617">
    <property type="component" value="Unassembled WGS sequence"/>
</dbReference>
<feature type="compositionally biased region" description="Polar residues" evidence="1">
    <location>
        <begin position="376"/>
        <end position="387"/>
    </location>
</feature>
<feature type="compositionally biased region" description="Polar residues" evidence="1">
    <location>
        <begin position="493"/>
        <end position="502"/>
    </location>
</feature>
<accession>A0ABQ8FX51</accession>
<feature type="compositionally biased region" description="Low complexity" evidence="1">
    <location>
        <begin position="339"/>
        <end position="353"/>
    </location>
</feature>
<evidence type="ECO:0000259" key="2">
    <source>
        <dbReference type="PROSITE" id="PS50942"/>
    </source>
</evidence>
<dbReference type="Pfam" id="PF01417">
    <property type="entry name" value="ENTH"/>
    <property type="match status" value="1"/>
</dbReference>
<feature type="compositionally biased region" description="Polar residues" evidence="1">
    <location>
        <begin position="300"/>
        <end position="313"/>
    </location>
</feature>